<gene>
    <name evidence="1" type="ORF">FA95DRAFT_1572786</name>
</gene>
<name>A0ACB8RS08_9AGAM</name>
<keyword evidence="2" id="KW-1185">Reference proteome</keyword>
<accession>A0ACB8RS08</accession>
<reference evidence="1" key="1">
    <citation type="submission" date="2021-02" db="EMBL/GenBank/DDBJ databases">
        <authorList>
            <consortium name="DOE Joint Genome Institute"/>
            <person name="Ahrendt S."/>
            <person name="Looney B.P."/>
            <person name="Miyauchi S."/>
            <person name="Morin E."/>
            <person name="Drula E."/>
            <person name="Courty P.E."/>
            <person name="Chicoki N."/>
            <person name="Fauchery L."/>
            <person name="Kohler A."/>
            <person name="Kuo A."/>
            <person name="Labutti K."/>
            <person name="Pangilinan J."/>
            <person name="Lipzen A."/>
            <person name="Riley R."/>
            <person name="Andreopoulos W."/>
            <person name="He G."/>
            <person name="Johnson J."/>
            <person name="Barry K.W."/>
            <person name="Grigoriev I.V."/>
            <person name="Nagy L."/>
            <person name="Hibbett D."/>
            <person name="Henrissat B."/>
            <person name="Matheny P.B."/>
            <person name="Labbe J."/>
            <person name="Martin F."/>
        </authorList>
    </citation>
    <scope>NUCLEOTIDE SEQUENCE</scope>
    <source>
        <strain evidence="1">FP105234-sp</strain>
    </source>
</reference>
<sequence length="189" mass="20679">AQPTAAAARPTPTPTTSLRSAKPSWHRAARPGGAATSETRQRVLVFVAGGMSFSEMREAYQLSHALNKDIYIGSTHTFTPRQFVDDLKVLELGGSGSRTLPNGVREPRNGARPYQQYYDERYFTRDAPAPAPTRPAAVPLKGSQSHSSRPVRRASPEPSLGGSTLSVNSVGRDKDKDKSGKKHHRFLKW</sequence>
<reference evidence="1" key="2">
    <citation type="journal article" date="2022" name="New Phytol.">
        <title>Evolutionary transition to the ectomycorrhizal habit in the genomes of a hyperdiverse lineage of mushroom-forming fungi.</title>
        <authorList>
            <person name="Looney B."/>
            <person name="Miyauchi S."/>
            <person name="Morin E."/>
            <person name="Drula E."/>
            <person name="Courty P.E."/>
            <person name="Kohler A."/>
            <person name="Kuo A."/>
            <person name="LaButti K."/>
            <person name="Pangilinan J."/>
            <person name="Lipzen A."/>
            <person name="Riley R."/>
            <person name="Andreopoulos W."/>
            <person name="He G."/>
            <person name="Johnson J."/>
            <person name="Nolan M."/>
            <person name="Tritt A."/>
            <person name="Barry K.W."/>
            <person name="Grigoriev I.V."/>
            <person name="Nagy L.G."/>
            <person name="Hibbett D."/>
            <person name="Henrissat B."/>
            <person name="Matheny P.B."/>
            <person name="Labbe J."/>
            <person name="Martin F.M."/>
        </authorList>
    </citation>
    <scope>NUCLEOTIDE SEQUENCE</scope>
    <source>
        <strain evidence="1">FP105234-sp</strain>
    </source>
</reference>
<protein>
    <submittedName>
        <fullName evidence="1">Uncharacterized protein</fullName>
    </submittedName>
</protein>
<proteinExistence type="predicted"/>
<dbReference type="Proteomes" id="UP000814033">
    <property type="component" value="Unassembled WGS sequence"/>
</dbReference>
<comment type="caution">
    <text evidence="1">The sequence shown here is derived from an EMBL/GenBank/DDBJ whole genome shotgun (WGS) entry which is preliminary data.</text>
</comment>
<evidence type="ECO:0000313" key="2">
    <source>
        <dbReference type="Proteomes" id="UP000814033"/>
    </source>
</evidence>
<feature type="non-terminal residue" evidence="1">
    <location>
        <position position="1"/>
    </location>
</feature>
<organism evidence="1 2">
    <name type="scientific">Auriscalpium vulgare</name>
    <dbReference type="NCBI Taxonomy" id="40419"/>
    <lineage>
        <taxon>Eukaryota</taxon>
        <taxon>Fungi</taxon>
        <taxon>Dikarya</taxon>
        <taxon>Basidiomycota</taxon>
        <taxon>Agaricomycotina</taxon>
        <taxon>Agaricomycetes</taxon>
        <taxon>Russulales</taxon>
        <taxon>Auriscalpiaceae</taxon>
        <taxon>Auriscalpium</taxon>
    </lineage>
</organism>
<evidence type="ECO:0000313" key="1">
    <source>
        <dbReference type="EMBL" id="KAI0046954.1"/>
    </source>
</evidence>
<dbReference type="EMBL" id="MU275913">
    <property type="protein sequence ID" value="KAI0046954.1"/>
    <property type="molecule type" value="Genomic_DNA"/>
</dbReference>